<evidence type="ECO:0000256" key="1">
    <source>
        <dbReference type="SAM" id="Phobius"/>
    </source>
</evidence>
<keyword evidence="2" id="KW-0732">Signal</keyword>
<keyword evidence="1" id="KW-0472">Membrane</keyword>
<dbReference type="InterPro" id="IPR036383">
    <property type="entry name" value="TSP1_rpt_sf"/>
</dbReference>
<dbReference type="GeneID" id="106073724"/>
<dbReference type="Gene3D" id="2.20.100.10">
    <property type="entry name" value="Thrombospondin type-1 (TSP1) repeat"/>
    <property type="match status" value="1"/>
</dbReference>
<evidence type="ECO:0000256" key="2">
    <source>
        <dbReference type="SAM" id="SignalP"/>
    </source>
</evidence>
<dbReference type="PANTHER" id="PTHR46534">
    <property type="entry name" value="IGGFC_BINDING DOMAIN-CONTAINING PROTEIN"/>
    <property type="match status" value="1"/>
</dbReference>
<dbReference type="SUPFAM" id="SSF82895">
    <property type="entry name" value="TSP-1 type 1 repeat"/>
    <property type="match status" value="1"/>
</dbReference>
<proteinExistence type="predicted"/>
<dbReference type="Gene3D" id="2.170.300.10">
    <property type="entry name" value="Tie2 ligand-binding domain superfamily"/>
    <property type="match status" value="1"/>
</dbReference>
<name>A0A9W2ZEL5_BIOGL</name>
<dbReference type="Proteomes" id="UP001165740">
    <property type="component" value="Chromosome 18"/>
</dbReference>
<evidence type="ECO:0000313" key="4">
    <source>
        <dbReference type="Proteomes" id="UP001165740"/>
    </source>
</evidence>
<feature type="chain" id="PRO_5040764682" evidence="2">
    <location>
        <begin position="17"/>
        <end position="995"/>
    </location>
</feature>
<dbReference type="OrthoDB" id="6236007at2759"/>
<evidence type="ECO:0000313" key="5">
    <source>
        <dbReference type="RefSeq" id="XP_055873457.1"/>
    </source>
</evidence>
<keyword evidence="1" id="KW-0812">Transmembrane</keyword>
<feature type="transmembrane region" description="Helical" evidence="1">
    <location>
        <begin position="959"/>
        <end position="979"/>
    </location>
</feature>
<organism evidence="4 5">
    <name type="scientific">Biomphalaria glabrata</name>
    <name type="common">Bloodfluke planorb</name>
    <name type="synonym">Freshwater snail</name>
    <dbReference type="NCBI Taxonomy" id="6526"/>
    <lineage>
        <taxon>Eukaryota</taxon>
        <taxon>Metazoa</taxon>
        <taxon>Spiralia</taxon>
        <taxon>Lophotrochozoa</taxon>
        <taxon>Mollusca</taxon>
        <taxon>Gastropoda</taxon>
        <taxon>Heterobranchia</taxon>
        <taxon>Euthyneura</taxon>
        <taxon>Panpulmonata</taxon>
        <taxon>Hygrophila</taxon>
        <taxon>Lymnaeoidea</taxon>
        <taxon>Planorbidae</taxon>
        <taxon>Biomphalaria</taxon>
    </lineage>
</organism>
<feature type="signal peptide" evidence="2">
    <location>
        <begin position="1"/>
        <end position="16"/>
    </location>
</feature>
<dbReference type="InterPro" id="IPR000884">
    <property type="entry name" value="TSP1_rpt"/>
</dbReference>
<dbReference type="AlphaFoldDB" id="A0A9W2ZEL5"/>
<evidence type="ECO:0000259" key="3">
    <source>
        <dbReference type="Pfam" id="PF17517"/>
    </source>
</evidence>
<gene>
    <name evidence="5" type="primary">LOC106073724</name>
</gene>
<keyword evidence="1" id="KW-1133">Transmembrane helix</keyword>
<dbReference type="RefSeq" id="XP_055873457.1">
    <property type="nucleotide sequence ID" value="XM_056017482.1"/>
</dbReference>
<sequence length="995" mass="113672">MIVTVMVLYQVTYTFASTTMGREFMVSLPGMLSTDTHNTFPRINFNLVTMETMIKVHISTQWYDRETGNIKLTMYVQRNDVTKFHVPPKYLYDLLSGLRWTFRLVSNLNFGVLVELFDNVRSAATLTLIPVDAWGLEYYCFTMGYRPFAIITSSDGPNLVQFTIRARYVKRFFLYIGDVKLIHKSNYEISLNFYQSFALSGCANESLVGPMTGTRIKGMLPFAVVTGSCYASTSIKYCSGEPTEEEGKGDIVAEMLMPVEAYGYDFITFEVYFRIFEGYYVFISSSKETLVTVYKSDDKALRRFEIHLEFKGDWRRTDLPIQRFHSTHPIQVLYFHKSTCKARPDKPSSEEGGPSVTIIVPTNLFYFKYIWGSPYELGEHHYITIIIKTIYVNDIYHNGVHLKDKIPWQNVYDPFYKSDWKTGMMSASPRYLHILSSPKTSFGCYLYGFNGHTSYISPAGFLTSHINTYCTSSVSTMKIDDLVDNDCDLQVDEELENGVDDDDDRQIDEDLRSEGFIPTTESAVSTMSKVTNTTKVPTTLFPRNASGTVPGKTAHFITTTLPNATTMEPSTTFRTTRITPRTNWRSTEDYTAHLYSPWSIWQCDENCYETRQKRTRVCLVEECTEQVLQWRKAECYVMYTCPKFCKDFEWGIGCNKSCANCLDTCDKYNGSCTTCLPFFTSPANGCQSEILGVWQEWTCAEECHIKSMYRKRLCTTMEPNCTKVQMKSGSCHINTCPKDCPPFKWGADCKYSCANCESDCDKYNGSCTRCKPGFKNQRAGCLQECDRFKFGVNCSQDCKTKCNQDDCGDRRTGECPVHGKFGHWTAWHCTRNCLETRMSRERFCNHPQPRLGGLECQGHAQEWKTSVCYLRKDKICPIDCPEQKWGVDCGNECPNCLDDCDKFFGNCTMCKKGFKNASHSCNAGCDRNEFGFDCQGDCVAKCGEDCKDRVHGFCKDPSFLLVASISTIFILLPFIVYFLKRDTTTAKSIHSEDNI</sequence>
<dbReference type="Pfam" id="PF17517">
    <property type="entry name" value="IgGFc_binding"/>
    <property type="match status" value="1"/>
</dbReference>
<accession>A0A9W2ZEL5</accession>
<dbReference type="PROSITE" id="PS50092">
    <property type="entry name" value="TSP1"/>
    <property type="match status" value="1"/>
</dbReference>
<feature type="domain" description="IgGFc-binding protein N-terminal" evidence="3">
    <location>
        <begin position="124"/>
        <end position="448"/>
    </location>
</feature>
<dbReference type="InterPro" id="IPR035234">
    <property type="entry name" value="IgGFc-bd_N"/>
</dbReference>
<keyword evidence="4" id="KW-1185">Reference proteome</keyword>
<reference evidence="5" key="1">
    <citation type="submission" date="2025-08" db="UniProtKB">
        <authorList>
            <consortium name="RefSeq"/>
        </authorList>
    </citation>
    <scope>IDENTIFICATION</scope>
</reference>
<protein>
    <submittedName>
        <fullName evidence="5">Uncharacterized protein LOC106073724</fullName>
    </submittedName>
</protein>
<dbReference type="PANTHER" id="PTHR46534:SF1">
    <property type="entry name" value="IGGFC-BINDING PROTEIN N-TERMINAL DOMAIN-CONTAINING PROTEIN"/>
    <property type="match status" value="1"/>
</dbReference>